<keyword evidence="3" id="KW-1185">Reference proteome</keyword>
<dbReference type="InterPro" id="IPR007842">
    <property type="entry name" value="HEPN_dom"/>
</dbReference>
<dbReference type="Pfam" id="PF05168">
    <property type="entry name" value="HEPN"/>
    <property type="match status" value="1"/>
</dbReference>
<dbReference type="Proteomes" id="UP000334340">
    <property type="component" value="Unassembled WGS sequence"/>
</dbReference>
<dbReference type="Gene3D" id="1.20.120.330">
    <property type="entry name" value="Nucleotidyltransferases domain 2"/>
    <property type="match status" value="1"/>
</dbReference>
<feature type="domain" description="HEPN" evidence="1">
    <location>
        <begin position="24"/>
        <end position="69"/>
    </location>
</feature>
<evidence type="ECO:0000313" key="3">
    <source>
        <dbReference type="Proteomes" id="UP000334340"/>
    </source>
</evidence>
<reference evidence="2 3" key="1">
    <citation type="submission" date="2019-07" db="EMBL/GenBank/DDBJ databases">
        <authorList>
            <person name="Cremers G."/>
        </authorList>
    </citation>
    <scope>NUCLEOTIDE SEQUENCE [LARGE SCALE GENOMIC DNA]</scope>
</reference>
<proteinExistence type="predicted"/>
<organism evidence="2 3">
    <name type="scientific">Candidatus Methylomirabilis lanthanidiphila</name>
    <dbReference type="NCBI Taxonomy" id="2211376"/>
    <lineage>
        <taxon>Bacteria</taxon>
        <taxon>Candidatus Methylomirabilota</taxon>
        <taxon>Candidatus Methylomirabilia</taxon>
        <taxon>Candidatus Methylomirabilales</taxon>
        <taxon>Candidatus Methylomirabilaceae</taxon>
        <taxon>Candidatus Methylomirabilis</taxon>
    </lineage>
</organism>
<dbReference type="AlphaFoldDB" id="A0A564ZI15"/>
<dbReference type="SUPFAM" id="SSF81593">
    <property type="entry name" value="Nucleotidyltransferase substrate binding subunit/domain"/>
    <property type="match status" value="1"/>
</dbReference>
<protein>
    <submittedName>
        <fullName evidence="2">HEPN domain protein</fullName>
    </submittedName>
</protein>
<dbReference type="EMBL" id="CABIKM010000019">
    <property type="protein sequence ID" value="VUZ84803.1"/>
    <property type="molecule type" value="Genomic_DNA"/>
</dbReference>
<evidence type="ECO:0000259" key="1">
    <source>
        <dbReference type="Pfam" id="PF05168"/>
    </source>
</evidence>
<sequence>MTLKCEGVDCVNSVHLVYLVRTNWYDQGKRDRERAILDVEHDYFEWACFTTQPAAEKVVEALGLFKGLTRCPGRER</sequence>
<gene>
    <name evidence="2" type="ORF">MELA_01177</name>
</gene>
<accession>A0A564ZI15</accession>
<evidence type="ECO:0000313" key="2">
    <source>
        <dbReference type="EMBL" id="VUZ84803.1"/>
    </source>
</evidence>
<name>A0A564ZI15_9BACT</name>